<dbReference type="Pfam" id="PF01729">
    <property type="entry name" value="QRPTase_C"/>
    <property type="match status" value="1"/>
</dbReference>
<dbReference type="InterPro" id="IPR035809">
    <property type="entry name" value="NAPRTase_arc-type"/>
</dbReference>
<dbReference type="EMBL" id="JBHSWX010000012">
    <property type="protein sequence ID" value="MFC6786642.1"/>
    <property type="molecule type" value="Genomic_DNA"/>
</dbReference>
<dbReference type="SUPFAM" id="SSF51690">
    <property type="entry name" value="Nicotinate/Quinolinate PRTase C-terminal domain-like"/>
    <property type="match status" value="1"/>
</dbReference>
<dbReference type="Pfam" id="PF02749">
    <property type="entry name" value="QRPTase_N"/>
    <property type="match status" value="1"/>
</dbReference>
<reference evidence="4 5" key="1">
    <citation type="journal article" date="2019" name="Int. J. Syst. Evol. Microbiol.">
        <title>The Global Catalogue of Microorganisms (GCM) 10K type strain sequencing project: providing services to taxonomists for standard genome sequencing and annotation.</title>
        <authorList>
            <consortium name="The Broad Institute Genomics Platform"/>
            <consortium name="The Broad Institute Genome Sequencing Center for Infectious Disease"/>
            <person name="Wu L."/>
            <person name="Ma J."/>
        </authorList>
    </citation>
    <scope>NUCLEOTIDE SEQUENCE [LARGE SCALE GENOMIC DNA]</scope>
    <source>
        <strain evidence="4 5">SYNS20</strain>
    </source>
</reference>
<dbReference type="GO" id="GO:0016757">
    <property type="term" value="F:glycosyltransferase activity"/>
    <property type="evidence" value="ECO:0007669"/>
    <property type="project" value="UniProtKB-KW"/>
</dbReference>
<dbReference type="InterPro" id="IPR013785">
    <property type="entry name" value="Aldolase_TIM"/>
</dbReference>
<dbReference type="RefSeq" id="WP_284060857.1">
    <property type="nucleotide sequence ID" value="NZ_CP126158.1"/>
</dbReference>
<feature type="domain" description="Quinolinate phosphoribosyl transferase N-terminal" evidence="3">
    <location>
        <begin position="23"/>
        <end position="115"/>
    </location>
</feature>
<organism evidence="4 5">
    <name type="scientific">Halobaculum halobium</name>
    <dbReference type="NCBI Taxonomy" id="3032281"/>
    <lineage>
        <taxon>Archaea</taxon>
        <taxon>Methanobacteriati</taxon>
        <taxon>Methanobacteriota</taxon>
        <taxon>Stenosarchaea group</taxon>
        <taxon>Halobacteria</taxon>
        <taxon>Halobacteriales</taxon>
        <taxon>Haloferacaceae</taxon>
        <taxon>Halobaculum</taxon>
    </lineage>
</organism>
<dbReference type="PANTHER" id="PTHR43202">
    <property type="entry name" value="NICOTINATE-NUCLEOTIDE PYROPHOSPHORYLASE"/>
    <property type="match status" value="1"/>
</dbReference>
<accession>A0ABD5THK4</accession>
<keyword evidence="4" id="KW-0328">Glycosyltransferase</keyword>
<dbReference type="SUPFAM" id="SSF54675">
    <property type="entry name" value="Nicotinate/Quinolinate PRTase N-terminal domain-like"/>
    <property type="match status" value="1"/>
</dbReference>
<evidence type="ECO:0000259" key="2">
    <source>
        <dbReference type="Pfam" id="PF01729"/>
    </source>
</evidence>
<comment type="caution">
    <text evidence="4">The sequence shown here is derived from an EMBL/GenBank/DDBJ whole genome shotgun (WGS) entry which is preliminary data.</text>
</comment>
<dbReference type="AlphaFoldDB" id="A0ABD5THK4"/>
<dbReference type="Gene3D" id="3.90.1170.20">
    <property type="entry name" value="Quinolinate phosphoribosyl transferase, N-terminal domain"/>
    <property type="match status" value="1"/>
</dbReference>
<name>A0ABD5THK4_9EURY</name>
<dbReference type="Proteomes" id="UP001596443">
    <property type="component" value="Unassembled WGS sequence"/>
</dbReference>
<dbReference type="Gene3D" id="3.20.20.70">
    <property type="entry name" value="Aldolase class I"/>
    <property type="match status" value="1"/>
</dbReference>
<dbReference type="GeneID" id="81209731"/>
<dbReference type="PANTHER" id="PTHR43202:SF1">
    <property type="entry name" value="NICOTINATE PHOSPHORIBOSYLTRANSFERASE"/>
    <property type="match status" value="1"/>
</dbReference>
<feature type="domain" description="Quinolinate phosphoribosyl transferase C-terminal" evidence="2">
    <location>
        <begin position="117"/>
        <end position="307"/>
    </location>
</feature>
<dbReference type="InterPro" id="IPR037128">
    <property type="entry name" value="Quinolinate_PRibosylTase_N_sf"/>
</dbReference>
<gene>
    <name evidence="4" type="ORF">ACFQFD_11770</name>
</gene>
<keyword evidence="4" id="KW-0436">Ligase</keyword>
<protein>
    <submittedName>
        <fullName evidence="4">Nicotinate phosphoribosyltransferase</fullName>
        <ecNumber evidence="4">6.3.4.21</ecNumber>
    </submittedName>
</protein>
<evidence type="ECO:0000256" key="1">
    <source>
        <dbReference type="ARBA" id="ARBA00022679"/>
    </source>
</evidence>
<evidence type="ECO:0000259" key="3">
    <source>
        <dbReference type="Pfam" id="PF02749"/>
    </source>
</evidence>
<dbReference type="InterPro" id="IPR036068">
    <property type="entry name" value="Nicotinate_pribotase-like_C"/>
</dbReference>
<dbReference type="NCBIfam" id="NF006415">
    <property type="entry name" value="PRK08662.1"/>
    <property type="match status" value="1"/>
</dbReference>
<keyword evidence="1" id="KW-0808">Transferase</keyword>
<dbReference type="GO" id="GO:0004516">
    <property type="term" value="F:nicotinate phosphoribosyltransferase activity"/>
    <property type="evidence" value="ECO:0007669"/>
    <property type="project" value="UniProtKB-EC"/>
</dbReference>
<evidence type="ECO:0000313" key="5">
    <source>
        <dbReference type="Proteomes" id="UP001596443"/>
    </source>
</evidence>
<proteinExistence type="predicted"/>
<dbReference type="InterPro" id="IPR053190">
    <property type="entry name" value="NAPRTase-like"/>
</dbReference>
<keyword evidence="5" id="KW-1185">Reference proteome</keyword>
<evidence type="ECO:0000313" key="4">
    <source>
        <dbReference type="EMBL" id="MFC6786642.1"/>
    </source>
</evidence>
<sequence length="387" mass="40859">MTASTPEFDIVGADAVRDGSATDAYFDRTVETLRHADRNPTVVAEVTADQFPDGDFELLAGVKDAAALLAGHGVDADAIPEGTLFDGGPVLRVEGTYLEFAALETSLLGFLSHASGVATAALSCRRAAPDSDLLSFGARHVHPSIAAMVERSALVGGLDGFSHVAAGEMLGREPSGTMPHALLICFGRGNQEDAWRAFDEAVPDSVPRIALCDTYGDEKDEVIRAVETLGERLDGVRLDTTGSRRGDFRHIVREVQWELDARGHDDVDVFLSGGLGPAELRRLRDVADGFGVGGSVSNADPVDFALDIVEVDGEPAAKRGKLSGTKEVYRTPDGGHHVGLRGRDGPEGGESLMEPLIRDGEVVRTFDIDDAAGRALADATRVGFGGE</sequence>
<dbReference type="EC" id="6.3.4.21" evidence="4"/>
<dbReference type="InterPro" id="IPR002638">
    <property type="entry name" value="Quinolinate_PRibosylTrfase_C"/>
</dbReference>
<dbReference type="InterPro" id="IPR022412">
    <property type="entry name" value="Quinolinate_PRibosylTrfase_N"/>
</dbReference>
<dbReference type="CDD" id="cd01571">
    <property type="entry name" value="NAPRTase_B"/>
    <property type="match status" value="1"/>
</dbReference>